<dbReference type="EMBL" id="CP117826">
    <property type="protein sequence ID" value="XCC61772.1"/>
    <property type="molecule type" value="Genomic_DNA"/>
</dbReference>
<evidence type="ECO:0008006" key="2">
    <source>
        <dbReference type="Google" id="ProtNLM"/>
    </source>
</evidence>
<dbReference type="SUPFAM" id="SSF88659">
    <property type="entry name" value="Sigma3 and sigma4 domains of RNA polymerase sigma factors"/>
    <property type="match status" value="1"/>
</dbReference>
<accession>A0AAU8A6W7</accession>
<evidence type="ECO:0000313" key="1">
    <source>
        <dbReference type="EMBL" id="XCC61772.1"/>
    </source>
</evidence>
<sequence length="168" mass="19122">MEETELLLFQYGALKRKSEECREAVRELTAEKYACIDIFLKGPRLDGIGGKRGENDDPVCRIVQKMADIYDGRIARAVEKLEGLYTEFDKVRDKLERAGLNEAEKKYVELRYAQGKNVADIAEEIGYSERQTQRLRNRILRVLAGGREYERAGSIGMRGGKKGKEQTG</sequence>
<organism evidence="1">
    <name type="scientific">Christensenella massiliensis</name>
    <dbReference type="NCBI Taxonomy" id="1805714"/>
    <lineage>
        <taxon>Bacteria</taxon>
        <taxon>Bacillati</taxon>
        <taxon>Bacillota</taxon>
        <taxon>Clostridia</taxon>
        <taxon>Christensenellales</taxon>
        <taxon>Christensenellaceae</taxon>
        <taxon>Christensenella</taxon>
    </lineage>
</organism>
<reference evidence="1" key="1">
    <citation type="submission" date="2023-02" db="EMBL/GenBank/DDBJ databases">
        <title>Gut commensal Christensenella minuta modulates host metabolism via a new class of secondary bile acids.</title>
        <authorList>
            <person name="Liu C."/>
        </authorList>
    </citation>
    <scope>NUCLEOTIDE SEQUENCE</scope>
    <source>
        <strain evidence="1">CA70</strain>
    </source>
</reference>
<dbReference type="InterPro" id="IPR013324">
    <property type="entry name" value="RNA_pol_sigma_r3/r4-like"/>
</dbReference>
<gene>
    <name evidence="1" type="ORF">PUP29_09565</name>
</gene>
<dbReference type="RefSeq" id="WP_079546130.1">
    <property type="nucleotide sequence ID" value="NZ_CP117826.1"/>
</dbReference>
<name>A0AAU8A6W7_9FIRM</name>
<dbReference type="AlphaFoldDB" id="A0AAU8A6W7"/>
<protein>
    <recommendedName>
        <fullName evidence="2">RNA polymerase sigma-70 region 4 domain-containing protein</fullName>
    </recommendedName>
</protein>
<proteinExistence type="predicted"/>